<evidence type="ECO:0000313" key="2">
    <source>
        <dbReference type="Proteomes" id="UP000547444"/>
    </source>
</evidence>
<keyword evidence="2" id="KW-1185">Reference proteome</keyword>
<gene>
    <name evidence="1" type="ORF">FHU31_002513</name>
</gene>
<name>A0A7X5TZF6_9MYCO</name>
<sequence length="171" mass="18760">MPTALGIHCGGSPGEGGGAGVYEKGIFRWGDFELMQVAHDDAAVRAATVEAGQNLVQAFLALKQPIVVAGDGECPLWPAAEGMLWARRYLLIDEPAETLVRAREIAGCFAALPPRRVPRRAGAVVHRSLNPPKLALNETVRTYNQLPCMTRRRYLMRSKPTGLRFLPVWGW</sequence>
<organism evidence="1 2">
    <name type="scientific">Mycolicibacterium fluoranthenivorans</name>
    <dbReference type="NCBI Taxonomy" id="258505"/>
    <lineage>
        <taxon>Bacteria</taxon>
        <taxon>Bacillati</taxon>
        <taxon>Actinomycetota</taxon>
        <taxon>Actinomycetes</taxon>
        <taxon>Mycobacteriales</taxon>
        <taxon>Mycobacteriaceae</taxon>
        <taxon>Mycolicibacterium</taxon>
    </lineage>
</organism>
<proteinExistence type="predicted"/>
<dbReference type="EMBL" id="JAANOW010000001">
    <property type="protein sequence ID" value="NIH95557.1"/>
    <property type="molecule type" value="Genomic_DNA"/>
</dbReference>
<dbReference type="AlphaFoldDB" id="A0A7X5TZF6"/>
<protein>
    <submittedName>
        <fullName evidence="1">Uncharacterized protein</fullName>
    </submittedName>
</protein>
<reference evidence="1 2" key="1">
    <citation type="submission" date="2020-03" db="EMBL/GenBank/DDBJ databases">
        <title>Sequencing the genomes of 1000 actinobacteria strains.</title>
        <authorList>
            <person name="Klenk H.-P."/>
        </authorList>
    </citation>
    <scope>NUCLEOTIDE SEQUENCE [LARGE SCALE GENOMIC DNA]</scope>
    <source>
        <strain evidence="1 2">DSM 44556</strain>
    </source>
</reference>
<comment type="caution">
    <text evidence="1">The sequence shown here is derived from an EMBL/GenBank/DDBJ whole genome shotgun (WGS) entry which is preliminary data.</text>
</comment>
<accession>A0A7X5TZF6</accession>
<dbReference type="Proteomes" id="UP000547444">
    <property type="component" value="Unassembled WGS sequence"/>
</dbReference>
<evidence type="ECO:0000313" key="1">
    <source>
        <dbReference type="EMBL" id="NIH95557.1"/>
    </source>
</evidence>
<dbReference type="RefSeq" id="WP_167158687.1">
    <property type="nucleotide sequence ID" value="NZ_JAANOW010000001.1"/>
</dbReference>